<evidence type="ECO:0000259" key="1">
    <source>
        <dbReference type="PROSITE" id="PS50125"/>
    </source>
</evidence>
<dbReference type="GO" id="GO:0043531">
    <property type="term" value="F:ADP binding"/>
    <property type="evidence" value="ECO:0007669"/>
    <property type="project" value="InterPro"/>
</dbReference>
<organism evidence="2 3">
    <name type="scientific">Mycobacterium asiaticum</name>
    <dbReference type="NCBI Taxonomy" id="1790"/>
    <lineage>
        <taxon>Bacteria</taxon>
        <taxon>Bacillati</taxon>
        <taxon>Actinomycetota</taxon>
        <taxon>Actinomycetes</taxon>
        <taxon>Mycobacteriales</taxon>
        <taxon>Mycobacteriaceae</taxon>
        <taxon>Mycobacterium</taxon>
    </lineage>
</organism>
<dbReference type="PANTHER" id="PTHR47691">
    <property type="entry name" value="REGULATOR-RELATED"/>
    <property type="match status" value="1"/>
</dbReference>
<dbReference type="GO" id="GO:0009190">
    <property type="term" value="P:cyclic nucleotide biosynthetic process"/>
    <property type="evidence" value="ECO:0007669"/>
    <property type="project" value="InterPro"/>
</dbReference>
<dbReference type="InterPro" id="IPR027417">
    <property type="entry name" value="P-loop_NTPase"/>
</dbReference>
<dbReference type="AlphaFoldDB" id="A0A1A3NSA9"/>
<dbReference type="CDD" id="cd07302">
    <property type="entry name" value="CHD"/>
    <property type="match status" value="1"/>
</dbReference>
<accession>A0A1A3NSA9</accession>
<dbReference type="InterPro" id="IPR036388">
    <property type="entry name" value="WH-like_DNA-bd_sf"/>
</dbReference>
<dbReference type="RefSeq" id="WP_065145645.1">
    <property type="nucleotide sequence ID" value="NZ_LZLS01000178.1"/>
</dbReference>
<reference evidence="2 3" key="1">
    <citation type="submission" date="2016-06" db="EMBL/GenBank/DDBJ databases">
        <authorList>
            <person name="Kjaerup R.B."/>
            <person name="Dalgaard T.S."/>
            <person name="Juul-Madsen H.R."/>
        </authorList>
    </citation>
    <scope>NUCLEOTIDE SEQUENCE [LARGE SCALE GENOMIC DNA]</scope>
    <source>
        <strain evidence="2 3">1165133.8</strain>
    </source>
</reference>
<dbReference type="SUPFAM" id="SSF48452">
    <property type="entry name" value="TPR-like"/>
    <property type="match status" value="1"/>
</dbReference>
<dbReference type="EMBL" id="LZLS01000178">
    <property type="protein sequence ID" value="OBK23212.1"/>
    <property type="molecule type" value="Genomic_DNA"/>
</dbReference>
<feature type="domain" description="Guanylate cyclase" evidence="1">
    <location>
        <begin position="14"/>
        <end position="117"/>
    </location>
</feature>
<dbReference type="SUPFAM" id="SSF52540">
    <property type="entry name" value="P-loop containing nucleoside triphosphate hydrolases"/>
    <property type="match status" value="1"/>
</dbReference>
<gene>
    <name evidence="2" type="ORF">A5634_05905</name>
</gene>
<dbReference type="InterPro" id="IPR058852">
    <property type="entry name" value="HTH_77"/>
</dbReference>
<dbReference type="Gene3D" id="3.30.70.1230">
    <property type="entry name" value="Nucleotide cyclase"/>
    <property type="match status" value="2"/>
</dbReference>
<proteinExistence type="predicted"/>
<dbReference type="SUPFAM" id="SSF55073">
    <property type="entry name" value="Nucleotide cyclase"/>
    <property type="match status" value="1"/>
</dbReference>
<dbReference type="InterPro" id="IPR029787">
    <property type="entry name" value="Nucleotide_cyclase"/>
</dbReference>
<comment type="caution">
    <text evidence="2">The sequence shown here is derived from an EMBL/GenBank/DDBJ whole genome shotgun (WGS) entry which is preliminary data.</text>
</comment>
<dbReference type="Proteomes" id="UP000093928">
    <property type="component" value="Unassembled WGS sequence"/>
</dbReference>
<dbReference type="GO" id="GO:0035556">
    <property type="term" value="P:intracellular signal transduction"/>
    <property type="evidence" value="ECO:0007669"/>
    <property type="project" value="InterPro"/>
</dbReference>
<name>A0A1A3NSA9_MYCAS</name>
<evidence type="ECO:0000313" key="3">
    <source>
        <dbReference type="Proteomes" id="UP000093928"/>
    </source>
</evidence>
<evidence type="ECO:0000313" key="2">
    <source>
        <dbReference type="EMBL" id="OBK23212.1"/>
    </source>
</evidence>
<dbReference type="SMART" id="SM00044">
    <property type="entry name" value="CYCc"/>
    <property type="match status" value="1"/>
</dbReference>
<protein>
    <submittedName>
        <fullName evidence="2">Cyclase</fullName>
    </submittedName>
</protein>
<dbReference type="PANTHER" id="PTHR47691:SF3">
    <property type="entry name" value="HTH-TYPE TRANSCRIPTIONAL REGULATOR RV0890C-RELATED"/>
    <property type="match status" value="1"/>
</dbReference>
<dbReference type="GO" id="GO:0004016">
    <property type="term" value="F:adenylate cyclase activity"/>
    <property type="evidence" value="ECO:0007669"/>
    <property type="project" value="UniProtKB-ARBA"/>
</dbReference>
<dbReference type="Pfam" id="PF25872">
    <property type="entry name" value="HTH_77"/>
    <property type="match status" value="1"/>
</dbReference>
<dbReference type="InterPro" id="IPR001054">
    <property type="entry name" value="A/G_cyclase"/>
</dbReference>
<sequence length="892" mass="95832">MTADSGGPPSGIVTFLFTDVEGSTRRWEDDPEGMRAGLAVHDDVLRRVIETHRGWLFKHTGDGVCAAFASPRSAVDAAVAAQHALELPVRMGLATGEAELRDGDYFGTVLNRAARVMSAGHGGQILLTDSTAGLVNGIDLVDLGPRRLRDLPAPVGVFQVRAPGLRNDFPALRALDSSPGNLRPAFTSFVGRESEIDQVRAALKVHRLVTLAGVGGVGKTRLACEVALRLSDEFPDGVWLFELAAVADPAAVPDAVATVLGITQQPGKNVTESIAAALEGRVRLLVFDNCEHVRDAAADLIEAILARSASVRILATSRERLEVPDEQLWSVPSLDVDSGISSPAANLFIERAQSVSTGFGVTEPDDATAVVEICRRLDGIPLAIELAASRMGSMTPIEVRDRLDHRFRLLVGSRRGLARHQTLRHAVAWSYDHLDQNEQLLLERCSVFAGGFDLQSACAVAASADAADDYEVLDLLDALVRKSLVVVDRMSGRTRYSMLETIREFAEEKLVNSGAAEEVRAAHAGHFARRITDVMALWDSPDQREAYSWFELELANLRTAFRWAADHADLDEAATIAADAAFVGYSIDVFEPITWAEELLGPATAVDHPRLTFLCLMASMCYSAGRLTEAVRHAGVAAQLLESNHGEVPYGIEAWPSGAFTVSGQRQRGIALARNSLAGGNDPLSLKRGCLIFALAIEGPNEEAMTLADGLVESAEATRNPLAVCFALLADGFAYRDTDPARALRSMRRGLAVGQRTGNRSSVSHLAAVLCRVEAKYGDPVSALEYFELAIRNHHESGSTTMIGTPLALLAAFLHRLGRNEAAATLAGYAFSPVTAQSVPELTTVMAQLRQELGGSRYESCSQTGAHMTTAGMASYAYAQIDQIRAELEARS</sequence>
<dbReference type="PROSITE" id="PS50125">
    <property type="entry name" value="GUANYLATE_CYCLASE_2"/>
    <property type="match status" value="1"/>
</dbReference>
<dbReference type="Gene3D" id="1.10.10.10">
    <property type="entry name" value="Winged helix-like DNA-binding domain superfamily/Winged helix DNA-binding domain"/>
    <property type="match status" value="1"/>
</dbReference>
<dbReference type="InterPro" id="IPR011990">
    <property type="entry name" value="TPR-like_helical_dom_sf"/>
</dbReference>
<dbReference type="Gene3D" id="3.40.50.300">
    <property type="entry name" value="P-loop containing nucleotide triphosphate hydrolases"/>
    <property type="match status" value="1"/>
</dbReference>